<proteinExistence type="predicted"/>
<reference evidence="1 2" key="1">
    <citation type="journal article" date="2017" name="Mol. Biol. Evol.">
        <title>The 4-celled Tetrabaena socialis nuclear genome reveals the essential components for genetic control of cell number at the origin of multicellularity in the volvocine lineage.</title>
        <authorList>
            <person name="Featherston J."/>
            <person name="Arakaki Y."/>
            <person name="Hanschen E.R."/>
            <person name="Ferris P.J."/>
            <person name="Michod R.E."/>
            <person name="Olson B.J.S.C."/>
            <person name="Nozaki H."/>
            <person name="Durand P.M."/>
        </authorList>
    </citation>
    <scope>NUCLEOTIDE SEQUENCE [LARGE SCALE GENOMIC DNA]</scope>
    <source>
        <strain evidence="1 2">NIES-571</strain>
    </source>
</reference>
<name>A0A2J7ZZP5_9CHLO</name>
<sequence length="70" mass="8024">MEESEDAFVQRVCDYLYGKTGGVTLVELRRAGLTIPQHFLKGKGAATWCKRHLKLWDISYVTPIKVTLRE</sequence>
<dbReference type="AlphaFoldDB" id="A0A2J7ZZP5"/>
<evidence type="ECO:0000313" key="2">
    <source>
        <dbReference type="Proteomes" id="UP000236333"/>
    </source>
</evidence>
<comment type="caution">
    <text evidence="1">The sequence shown here is derived from an EMBL/GenBank/DDBJ whole genome shotgun (WGS) entry which is preliminary data.</text>
</comment>
<dbReference type="EMBL" id="PGGS01000282">
    <property type="protein sequence ID" value="PNH05741.1"/>
    <property type="molecule type" value="Genomic_DNA"/>
</dbReference>
<gene>
    <name evidence="1" type="ORF">TSOC_007966</name>
</gene>
<organism evidence="1 2">
    <name type="scientific">Tetrabaena socialis</name>
    <dbReference type="NCBI Taxonomy" id="47790"/>
    <lineage>
        <taxon>Eukaryota</taxon>
        <taxon>Viridiplantae</taxon>
        <taxon>Chlorophyta</taxon>
        <taxon>core chlorophytes</taxon>
        <taxon>Chlorophyceae</taxon>
        <taxon>CS clade</taxon>
        <taxon>Chlamydomonadales</taxon>
        <taxon>Tetrabaenaceae</taxon>
        <taxon>Tetrabaena</taxon>
    </lineage>
</organism>
<dbReference type="Proteomes" id="UP000236333">
    <property type="component" value="Unassembled WGS sequence"/>
</dbReference>
<accession>A0A2J7ZZP5</accession>
<keyword evidence="2" id="KW-1185">Reference proteome</keyword>
<evidence type="ECO:0000313" key="1">
    <source>
        <dbReference type="EMBL" id="PNH05741.1"/>
    </source>
</evidence>
<protein>
    <submittedName>
        <fullName evidence="1">Uncharacterized protein</fullName>
    </submittedName>
</protein>